<name>A0A512MBR5_9BACT</name>
<evidence type="ECO:0000313" key="2">
    <source>
        <dbReference type="EMBL" id="GEP44177.1"/>
    </source>
</evidence>
<sequence length="144" mass="16155">MKHLLLLALSSLFLCQCNSVTVKGSAPNPPVKHLAIVNNDDIHMSGTQPEMVKQVQAMGISVEVVDKAPAGDVYYLTYSANWYWDLAMYLKYFQANLHRGSSVVGSVEYQTSGLDMNKFGRTENKIRPLLRQLILGEKPVRKKK</sequence>
<feature type="chain" id="PRO_5021862941" description="Lipoprotein" evidence="1">
    <location>
        <begin position="20"/>
        <end position="144"/>
    </location>
</feature>
<dbReference type="AlphaFoldDB" id="A0A512MBR5"/>
<comment type="caution">
    <text evidence="2">The sequence shown here is derived from an EMBL/GenBank/DDBJ whole genome shotgun (WGS) entry which is preliminary data.</text>
</comment>
<gene>
    <name evidence="2" type="ORF">BGE01nite_34680</name>
</gene>
<evidence type="ECO:0000313" key="3">
    <source>
        <dbReference type="Proteomes" id="UP000321577"/>
    </source>
</evidence>
<protein>
    <recommendedName>
        <fullName evidence="4">Lipoprotein</fullName>
    </recommendedName>
</protein>
<reference evidence="2 3" key="1">
    <citation type="submission" date="2019-07" db="EMBL/GenBank/DDBJ databases">
        <title>Whole genome shotgun sequence of Brevifollis gellanilyticus NBRC 108608.</title>
        <authorList>
            <person name="Hosoyama A."/>
            <person name="Uohara A."/>
            <person name="Ohji S."/>
            <person name="Ichikawa N."/>
        </authorList>
    </citation>
    <scope>NUCLEOTIDE SEQUENCE [LARGE SCALE GENOMIC DNA]</scope>
    <source>
        <strain evidence="2 3">NBRC 108608</strain>
    </source>
</reference>
<dbReference type="OrthoDB" id="1436842at2"/>
<feature type="signal peptide" evidence="1">
    <location>
        <begin position="1"/>
        <end position="19"/>
    </location>
</feature>
<evidence type="ECO:0000256" key="1">
    <source>
        <dbReference type="SAM" id="SignalP"/>
    </source>
</evidence>
<keyword evidence="3" id="KW-1185">Reference proteome</keyword>
<dbReference type="Proteomes" id="UP000321577">
    <property type="component" value="Unassembled WGS sequence"/>
</dbReference>
<keyword evidence="1" id="KW-0732">Signal</keyword>
<organism evidence="2 3">
    <name type="scientific">Brevifollis gellanilyticus</name>
    <dbReference type="NCBI Taxonomy" id="748831"/>
    <lineage>
        <taxon>Bacteria</taxon>
        <taxon>Pseudomonadati</taxon>
        <taxon>Verrucomicrobiota</taxon>
        <taxon>Verrucomicrobiia</taxon>
        <taxon>Verrucomicrobiales</taxon>
        <taxon>Verrucomicrobiaceae</taxon>
    </lineage>
</organism>
<accession>A0A512MBR5</accession>
<evidence type="ECO:0008006" key="4">
    <source>
        <dbReference type="Google" id="ProtNLM"/>
    </source>
</evidence>
<dbReference type="EMBL" id="BKAG01000026">
    <property type="protein sequence ID" value="GEP44177.1"/>
    <property type="molecule type" value="Genomic_DNA"/>
</dbReference>
<proteinExistence type="predicted"/>
<dbReference type="RefSeq" id="WP_146851876.1">
    <property type="nucleotide sequence ID" value="NZ_BKAG01000026.1"/>
</dbReference>